<dbReference type="Gene3D" id="1.10.3210.10">
    <property type="entry name" value="Hypothetical protein af1432"/>
    <property type="match status" value="1"/>
</dbReference>
<keyword evidence="4 8" id="KW-0378">Hydrolase</keyword>
<feature type="domain" description="HD" evidence="7">
    <location>
        <begin position="33"/>
        <end position="145"/>
    </location>
</feature>
<proteinExistence type="predicted"/>
<dbReference type="NCBIfam" id="TIGR00488">
    <property type="entry name" value="bis(5'-nucleosyl)-tetraphosphatase (symmetrical) YqeK"/>
    <property type="match status" value="1"/>
</dbReference>
<dbReference type="Pfam" id="PF01966">
    <property type="entry name" value="HD"/>
    <property type="match status" value="1"/>
</dbReference>
<keyword evidence="2" id="KW-0479">Metal-binding</keyword>
<keyword evidence="5" id="KW-0408">Iron</keyword>
<evidence type="ECO:0000256" key="1">
    <source>
        <dbReference type="ARBA" id="ARBA00012506"/>
    </source>
</evidence>
<dbReference type="SUPFAM" id="SSF109604">
    <property type="entry name" value="HD-domain/PDEase-like"/>
    <property type="match status" value="1"/>
</dbReference>
<evidence type="ECO:0000256" key="4">
    <source>
        <dbReference type="ARBA" id="ARBA00022801"/>
    </source>
</evidence>
<comment type="caution">
    <text evidence="8">The sequence shown here is derived from an EMBL/GenBank/DDBJ whole genome shotgun (WGS) entry which is preliminary data.</text>
</comment>
<dbReference type="PANTHER" id="PTHR35795">
    <property type="entry name" value="SLR1885 PROTEIN"/>
    <property type="match status" value="1"/>
</dbReference>
<dbReference type="PANTHER" id="PTHR35795:SF1">
    <property type="entry name" value="BIS(5'-NUCLEOSYL)-TETRAPHOSPHATASE, SYMMETRICAL"/>
    <property type="match status" value="1"/>
</dbReference>
<dbReference type="EMBL" id="JAMAST010000008">
    <property type="protein sequence ID" value="MCL1631972.1"/>
    <property type="molecule type" value="Genomic_DNA"/>
</dbReference>
<keyword evidence="9" id="KW-1185">Reference proteome</keyword>
<evidence type="ECO:0000256" key="2">
    <source>
        <dbReference type="ARBA" id="ARBA00022723"/>
    </source>
</evidence>
<dbReference type="InterPro" id="IPR051094">
    <property type="entry name" value="Diverse_Catalytic_Enzymes"/>
</dbReference>
<reference evidence="8 9" key="1">
    <citation type="submission" date="2022-05" db="EMBL/GenBank/DDBJ databases">
        <title>Sporolactobacillus sp nov CPB3-1, isolated from tree bark (Mangifera indica L.).</title>
        <authorList>
            <person name="Phuengjayaem S."/>
            <person name="Tanasupawat S."/>
        </authorList>
    </citation>
    <scope>NUCLEOTIDE SEQUENCE [LARGE SCALE GENOMIC DNA]</scope>
    <source>
        <strain evidence="8 9">CPB3-1</strain>
    </source>
</reference>
<evidence type="ECO:0000256" key="3">
    <source>
        <dbReference type="ARBA" id="ARBA00022741"/>
    </source>
</evidence>
<dbReference type="EC" id="3.6.1.41" evidence="1"/>
<evidence type="ECO:0000313" key="9">
    <source>
        <dbReference type="Proteomes" id="UP001203004"/>
    </source>
</evidence>
<organism evidence="8 9">
    <name type="scientific">Sporolactobacillus mangiferae</name>
    <dbReference type="NCBI Taxonomy" id="2940498"/>
    <lineage>
        <taxon>Bacteria</taxon>
        <taxon>Bacillati</taxon>
        <taxon>Bacillota</taxon>
        <taxon>Bacilli</taxon>
        <taxon>Bacillales</taxon>
        <taxon>Sporolactobacillaceae</taxon>
        <taxon>Sporolactobacillus</taxon>
    </lineage>
</organism>
<comment type="catalytic activity">
    <reaction evidence="6">
        <text>P(1),P(4)-bis(5'-adenosyl) tetraphosphate + H2O = 2 ADP + 2 H(+)</text>
        <dbReference type="Rhea" id="RHEA:24252"/>
        <dbReference type="ChEBI" id="CHEBI:15377"/>
        <dbReference type="ChEBI" id="CHEBI:15378"/>
        <dbReference type="ChEBI" id="CHEBI:58141"/>
        <dbReference type="ChEBI" id="CHEBI:456216"/>
        <dbReference type="EC" id="3.6.1.41"/>
    </reaction>
</comment>
<sequence length="205" mass="23424">MNVFSNVIGSFDFTGDCMNDAYQFLVQHHLPAVAEHSKRVSQEAERLAKECLYPEHKAAIAGILHDISAVFPSAERLSVAQELGIPILDEEIDFPMLLHQKISKVIAQDLFQIRDLEILNAIECHTTLRKNPGQLDLILFVADKIKWDQEGTPPYVEELNRALHDSITSAAYCYIHYLMLHKNELKVVHPWLSEAYLDLEKRVSF</sequence>
<keyword evidence="3" id="KW-0547">Nucleotide-binding</keyword>
<evidence type="ECO:0000259" key="7">
    <source>
        <dbReference type="Pfam" id="PF01966"/>
    </source>
</evidence>
<dbReference type="GO" id="GO:0008803">
    <property type="term" value="F:bis(5'-nucleosyl)-tetraphosphatase (symmetrical) activity"/>
    <property type="evidence" value="ECO:0007669"/>
    <property type="project" value="UniProtKB-EC"/>
</dbReference>
<dbReference type="InterPro" id="IPR003607">
    <property type="entry name" value="HD/PDEase_dom"/>
</dbReference>
<evidence type="ECO:0000313" key="8">
    <source>
        <dbReference type="EMBL" id="MCL1631972.1"/>
    </source>
</evidence>
<name>A0ABT0MAT4_9BACL</name>
<accession>A0ABT0MAT4</accession>
<gene>
    <name evidence="8" type="primary">yqeK</name>
    <name evidence="8" type="ORF">M3N64_08425</name>
</gene>
<dbReference type="Proteomes" id="UP001203004">
    <property type="component" value="Unassembled WGS sequence"/>
</dbReference>
<dbReference type="InterPro" id="IPR005249">
    <property type="entry name" value="YqeK"/>
</dbReference>
<protein>
    <recommendedName>
        <fullName evidence="1">bis(5'-nucleosyl)-tetraphosphatase (symmetrical)</fullName>
        <ecNumber evidence="1">3.6.1.41</ecNumber>
    </recommendedName>
</protein>
<evidence type="ECO:0000256" key="5">
    <source>
        <dbReference type="ARBA" id="ARBA00023004"/>
    </source>
</evidence>
<dbReference type="CDD" id="cd00077">
    <property type="entry name" value="HDc"/>
    <property type="match status" value="1"/>
</dbReference>
<evidence type="ECO:0000256" key="6">
    <source>
        <dbReference type="ARBA" id="ARBA00049417"/>
    </source>
</evidence>
<dbReference type="InterPro" id="IPR006674">
    <property type="entry name" value="HD_domain"/>
</dbReference>